<accession>A0A8X8ICJ4</accession>
<dbReference type="SMART" id="SM00448">
    <property type="entry name" value="REC"/>
    <property type="match status" value="1"/>
</dbReference>
<dbReference type="AlphaFoldDB" id="A0A8X8ICJ4"/>
<evidence type="ECO:0000259" key="2">
    <source>
        <dbReference type="PROSITE" id="PS50110"/>
    </source>
</evidence>
<dbReference type="RefSeq" id="WP_092721634.1">
    <property type="nucleotide sequence ID" value="NZ_FNNO01000001.1"/>
</dbReference>
<dbReference type="Gene3D" id="3.40.50.2300">
    <property type="match status" value="1"/>
</dbReference>
<dbReference type="PANTHER" id="PTHR44520:SF2">
    <property type="entry name" value="RESPONSE REGULATOR RCP1"/>
    <property type="match status" value="1"/>
</dbReference>
<gene>
    <name evidence="3" type="ORF">SAMN05444410_101502</name>
</gene>
<keyword evidence="1" id="KW-0597">Phosphoprotein</keyword>
<reference evidence="3 4" key="1">
    <citation type="submission" date="2016-10" db="EMBL/GenBank/DDBJ databases">
        <authorList>
            <person name="Varghese N."/>
            <person name="Submissions S."/>
        </authorList>
    </citation>
    <scope>NUCLEOTIDE SEQUENCE [LARGE SCALE GENOMIC DNA]</scope>
    <source>
        <strain evidence="3 4">DSM 25353</strain>
    </source>
</reference>
<feature type="modified residue" description="4-aspartylphosphate" evidence="1">
    <location>
        <position position="65"/>
    </location>
</feature>
<dbReference type="InterPro" id="IPR052893">
    <property type="entry name" value="TCS_response_regulator"/>
</dbReference>
<dbReference type="InterPro" id="IPR011006">
    <property type="entry name" value="CheY-like_superfamily"/>
</dbReference>
<feature type="domain" description="Response regulatory" evidence="2">
    <location>
        <begin position="7"/>
        <end position="134"/>
    </location>
</feature>
<keyword evidence="4" id="KW-1185">Reference proteome</keyword>
<evidence type="ECO:0000313" key="4">
    <source>
        <dbReference type="Proteomes" id="UP000198711"/>
    </source>
</evidence>
<dbReference type="SUPFAM" id="SSF52172">
    <property type="entry name" value="CheY-like"/>
    <property type="match status" value="1"/>
</dbReference>
<dbReference type="InterPro" id="IPR001789">
    <property type="entry name" value="Sig_transdc_resp-reg_receiver"/>
</dbReference>
<dbReference type="Pfam" id="PF00072">
    <property type="entry name" value="Response_reg"/>
    <property type="match status" value="1"/>
</dbReference>
<dbReference type="GO" id="GO:0000160">
    <property type="term" value="P:phosphorelay signal transduction system"/>
    <property type="evidence" value="ECO:0007669"/>
    <property type="project" value="InterPro"/>
</dbReference>
<proteinExistence type="predicted"/>
<organism evidence="3 4">
    <name type="scientific">Hydrobacter penzbergensis</name>
    <dbReference type="NCBI Taxonomy" id="1235997"/>
    <lineage>
        <taxon>Bacteria</taxon>
        <taxon>Pseudomonadati</taxon>
        <taxon>Bacteroidota</taxon>
        <taxon>Chitinophagia</taxon>
        <taxon>Chitinophagales</taxon>
        <taxon>Chitinophagaceae</taxon>
        <taxon>Hydrobacter</taxon>
    </lineage>
</organism>
<comment type="caution">
    <text evidence="3">The sequence shown here is derived from an EMBL/GenBank/DDBJ whole genome shotgun (WGS) entry which is preliminary data.</text>
</comment>
<sequence length="134" mass="15530">MTPEYQRILLVDDDDVTNFLSREIFRHYHPDVCIDIAQNGKEAIELLLRASEEGEASLPQIILLDINMPVMDGWDFLDHFKVMAESRPNLGEIRVFILTSSVYPEDIKRAMTYPLVQKAYSKPLNDRQIEEMMG</sequence>
<name>A0A8X8ICJ4_9BACT</name>
<evidence type="ECO:0000256" key="1">
    <source>
        <dbReference type="PROSITE-ProRule" id="PRU00169"/>
    </source>
</evidence>
<dbReference type="PROSITE" id="PS50110">
    <property type="entry name" value="RESPONSE_REGULATORY"/>
    <property type="match status" value="1"/>
</dbReference>
<dbReference type="Proteomes" id="UP000198711">
    <property type="component" value="Unassembled WGS sequence"/>
</dbReference>
<evidence type="ECO:0000313" key="3">
    <source>
        <dbReference type="EMBL" id="SDW20297.1"/>
    </source>
</evidence>
<dbReference type="PANTHER" id="PTHR44520">
    <property type="entry name" value="RESPONSE REGULATOR RCP1-RELATED"/>
    <property type="match status" value="1"/>
</dbReference>
<protein>
    <submittedName>
        <fullName evidence="3">Response regulator receiver domain-containing protein</fullName>
    </submittedName>
</protein>
<dbReference type="EMBL" id="FNNO01000001">
    <property type="protein sequence ID" value="SDW20297.1"/>
    <property type="molecule type" value="Genomic_DNA"/>
</dbReference>